<dbReference type="InterPro" id="IPR055348">
    <property type="entry name" value="DctQ"/>
</dbReference>
<dbReference type="PANTHER" id="PTHR35011">
    <property type="entry name" value="2,3-DIKETO-L-GULONATE TRAP TRANSPORTER SMALL PERMEASE PROTEIN YIAM"/>
    <property type="match status" value="1"/>
</dbReference>
<keyword evidence="2" id="KW-0813">Transport</keyword>
<keyword evidence="12" id="KW-1185">Reference proteome</keyword>
<keyword evidence="3" id="KW-1003">Cell membrane</keyword>
<evidence type="ECO:0000256" key="3">
    <source>
        <dbReference type="ARBA" id="ARBA00022475"/>
    </source>
</evidence>
<dbReference type="STRING" id="1121409.SAMN02745124_03940"/>
<organism evidence="11 12">
    <name type="scientific">Desulfofustis glycolicus DSM 9705</name>
    <dbReference type="NCBI Taxonomy" id="1121409"/>
    <lineage>
        <taxon>Bacteria</taxon>
        <taxon>Pseudomonadati</taxon>
        <taxon>Thermodesulfobacteriota</taxon>
        <taxon>Desulfobulbia</taxon>
        <taxon>Desulfobulbales</taxon>
        <taxon>Desulfocapsaceae</taxon>
        <taxon>Desulfofustis</taxon>
    </lineage>
</organism>
<feature type="transmembrane region" description="Helical" evidence="9">
    <location>
        <begin position="12"/>
        <end position="39"/>
    </location>
</feature>
<reference evidence="11 12" key="1">
    <citation type="submission" date="2016-11" db="EMBL/GenBank/DDBJ databases">
        <authorList>
            <person name="Jaros S."/>
            <person name="Januszkiewicz K."/>
            <person name="Wedrychowicz H."/>
        </authorList>
    </citation>
    <scope>NUCLEOTIDE SEQUENCE [LARGE SCALE GENOMIC DNA]</scope>
    <source>
        <strain evidence="11 12">DSM 9705</strain>
    </source>
</reference>
<keyword evidence="7 9" id="KW-0472">Membrane</keyword>
<evidence type="ECO:0000256" key="4">
    <source>
        <dbReference type="ARBA" id="ARBA00022519"/>
    </source>
</evidence>
<dbReference type="GO" id="GO:0015740">
    <property type="term" value="P:C4-dicarboxylate transport"/>
    <property type="evidence" value="ECO:0007669"/>
    <property type="project" value="TreeGrafter"/>
</dbReference>
<keyword evidence="4" id="KW-0997">Cell inner membrane</keyword>
<evidence type="ECO:0000256" key="7">
    <source>
        <dbReference type="ARBA" id="ARBA00023136"/>
    </source>
</evidence>
<dbReference type="GO" id="GO:0005886">
    <property type="term" value="C:plasma membrane"/>
    <property type="evidence" value="ECO:0007669"/>
    <property type="project" value="UniProtKB-SubCell"/>
</dbReference>
<dbReference type="InterPro" id="IPR007387">
    <property type="entry name" value="TRAP_DctQ"/>
</dbReference>
<evidence type="ECO:0000313" key="11">
    <source>
        <dbReference type="EMBL" id="SHI10339.1"/>
    </source>
</evidence>
<keyword evidence="6 9" id="KW-1133">Transmembrane helix</keyword>
<evidence type="ECO:0000256" key="9">
    <source>
        <dbReference type="SAM" id="Phobius"/>
    </source>
</evidence>
<accession>A0A1M5YEL1</accession>
<dbReference type="GO" id="GO:0022857">
    <property type="term" value="F:transmembrane transporter activity"/>
    <property type="evidence" value="ECO:0007669"/>
    <property type="project" value="TreeGrafter"/>
</dbReference>
<dbReference type="OrthoDB" id="6363908at2"/>
<dbReference type="PANTHER" id="PTHR35011:SF2">
    <property type="entry name" value="2,3-DIKETO-L-GULONATE TRAP TRANSPORTER SMALL PERMEASE PROTEIN YIAM"/>
    <property type="match status" value="1"/>
</dbReference>
<dbReference type="AlphaFoldDB" id="A0A1M5YEL1"/>
<evidence type="ECO:0000256" key="8">
    <source>
        <dbReference type="ARBA" id="ARBA00038436"/>
    </source>
</evidence>
<keyword evidence="5 9" id="KW-0812">Transmembrane</keyword>
<name>A0A1M5YEL1_9BACT</name>
<dbReference type="EMBL" id="FQXS01000034">
    <property type="protein sequence ID" value="SHI10339.1"/>
    <property type="molecule type" value="Genomic_DNA"/>
</dbReference>
<dbReference type="RefSeq" id="WP_073378854.1">
    <property type="nucleotide sequence ID" value="NZ_FQXS01000034.1"/>
</dbReference>
<proteinExistence type="inferred from homology"/>
<feature type="transmembrane region" description="Helical" evidence="9">
    <location>
        <begin position="51"/>
        <end position="68"/>
    </location>
</feature>
<evidence type="ECO:0000256" key="5">
    <source>
        <dbReference type="ARBA" id="ARBA00022692"/>
    </source>
</evidence>
<evidence type="ECO:0000256" key="6">
    <source>
        <dbReference type="ARBA" id="ARBA00022989"/>
    </source>
</evidence>
<evidence type="ECO:0000259" key="10">
    <source>
        <dbReference type="Pfam" id="PF04290"/>
    </source>
</evidence>
<gene>
    <name evidence="11" type="ORF">SAMN02745124_03940</name>
</gene>
<protein>
    <submittedName>
        <fullName evidence="11">TRAP-type C4-dicarboxylate transport system, small permease component</fullName>
    </submittedName>
</protein>
<dbReference type="Pfam" id="PF04290">
    <property type="entry name" value="DctQ"/>
    <property type="match status" value="1"/>
</dbReference>
<evidence type="ECO:0000256" key="1">
    <source>
        <dbReference type="ARBA" id="ARBA00004429"/>
    </source>
</evidence>
<dbReference type="Proteomes" id="UP000184139">
    <property type="component" value="Unassembled WGS sequence"/>
</dbReference>
<feature type="transmembrane region" description="Helical" evidence="9">
    <location>
        <begin position="89"/>
        <end position="110"/>
    </location>
</feature>
<comment type="similarity">
    <text evidence="8">Belongs to the TRAP transporter small permease family.</text>
</comment>
<feature type="domain" description="Tripartite ATP-independent periplasmic transporters DctQ component" evidence="10">
    <location>
        <begin position="26"/>
        <end position="152"/>
    </location>
</feature>
<evidence type="ECO:0000256" key="2">
    <source>
        <dbReference type="ARBA" id="ARBA00022448"/>
    </source>
</evidence>
<comment type="subcellular location">
    <subcellularLocation>
        <location evidence="1">Cell inner membrane</location>
        <topology evidence="1">Multi-pass membrane protein</topology>
    </subcellularLocation>
</comment>
<feature type="transmembrane region" description="Helical" evidence="9">
    <location>
        <begin position="130"/>
        <end position="155"/>
    </location>
</feature>
<sequence>MDRLKRTADWLTVGLDVMIASFFAIIVLITILQVILRYAFNASVLGGGETMEALFIYTTAIGAAAAVRRRQHINISFVVDLLPVTARRVVDGIVHLLIAFLNGVMIYYSIRWIGSVGSNESPVLRLPEWMFQLSIPIGCGLVILYCLVNTVLTLWGEELQGDERC</sequence>
<evidence type="ECO:0000313" key="12">
    <source>
        <dbReference type="Proteomes" id="UP000184139"/>
    </source>
</evidence>